<dbReference type="EMBL" id="KF540228">
    <property type="protein sequence ID" value="AIF26377.1"/>
    <property type="molecule type" value="Genomic_DNA"/>
</dbReference>
<evidence type="ECO:0000256" key="1">
    <source>
        <dbReference type="SAM" id="SignalP"/>
    </source>
</evidence>
<organism evidence="2">
    <name type="scientific">uncultured bacterium fosmid pJB16B1</name>
    <dbReference type="NCBI Taxonomy" id="1478054"/>
    <lineage>
        <taxon>Bacteria</taxon>
        <taxon>environmental samples</taxon>
    </lineage>
</organism>
<keyword evidence="1" id="KW-0732">Signal</keyword>
<feature type="signal peptide" evidence="1">
    <location>
        <begin position="1"/>
        <end position="19"/>
    </location>
</feature>
<evidence type="ECO:0000313" key="2">
    <source>
        <dbReference type="EMBL" id="AIF26377.1"/>
    </source>
</evidence>
<feature type="chain" id="PRO_5005202756" description="DUF5666 domain-containing protein" evidence="1">
    <location>
        <begin position="20"/>
        <end position="209"/>
    </location>
</feature>
<reference evidence="2" key="1">
    <citation type="submission" date="2013-08" db="EMBL/GenBank/DDBJ databases">
        <title>Comparison of modified E. coli strains.</title>
        <authorList>
            <person name="Juergensen J."/>
            <person name="Bonge A."/>
            <person name="Streit W.R."/>
        </authorList>
    </citation>
    <scope>NUCLEOTIDE SEQUENCE</scope>
</reference>
<accession>A0A0H3UA89</accession>
<name>A0A0H3UA89_9BACT</name>
<protein>
    <recommendedName>
        <fullName evidence="3">DUF5666 domain-containing protein</fullName>
    </recommendedName>
</protein>
<dbReference type="AlphaFoldDB" id="A0A0H3UA89"/>
<sequence length="209" mass="22009">MKRIFTTLAIALMGLCVFAATDVQSLAVGSNVLVGGPGKVSQIEAVGSSATGTITVKRVIDTWAYGTSAATVTNSFTNAVSWTSQTVTNKVVSLVDVYTIVTNAVYTNVVGTATNVVYDTTRRPNGVQTVTNDVVIVKPVWTTSYVPFKTSTVTNDVISHAVYTNTVGTITLSNHVGTLAPSNLYFTAGDVLVIESANAATLRLYSKED</sequence>
<proteinExistence type="predicted"/>
<evidence type="ECO:0008006" key="3">
    <source>
        <dbReference type="Google" id="ProtNLM"/>
    </source>
</evidence>